<dbReference type="PANTHER" id="PTHR42988">
    <property type="entry name" value="PHOSPHOHYDROLASE"/>
    <property type="match status" value="1"/>
</dbReference>
<dbReference type="PANTHER" id="PTHR42988:SF2">
    <property type="entry name" value="CYCLIC NUCLEOTIDE PHOSPHODIESTERASE CBUA0032-RELATED"/>
    <property type="match status" value="1"/>
</dbReference>
<comment type="similarity">
    <text evidence="4">Belongs to the cyclic nucleotide phosphodiesterase class-III family.</text>
</comment>
<evidence type="ECO:0000259" key="5">
    <source>
        <dbReference type="Pfam" id="PF00149"/>
    </source>
</evidence>
<dbReference type="Gene3D" id="3.60.21.10">
    <property type="match status" value="1"/>
</dbReference>
<keyword evidence="1" id="KW-0479">Metal-binding</keyword>
<reference evidence="6 7" key="1">
    <citation type="submission" date="2017-03" db="EMBL/GenBank/DDBJ databases">
        <authorList>
            <person name="Afonso C.L."/>
            <person name="Miller P.J."/>
            <person name="Scott M.A."/>
            <person name="Spackman E."/>
            <person name="Goraichik I."/>
            <person name="Dimitrov K.M."/>
            <person name="Suarez D.L."/>
            <person name="Swayne D.E."/>
        </authorList>
    </citation>
    <scope>NUCLEOTIDE SEQUENCE [LARGE SCALE GENOMIC DNA]</scope>
    <source>
        <strain evidence="6 7">CECT 7691</strain>
    </source>
</reference>
<keyword evidence="7" id="KW-1185">Reference proteome</keyword>
<evidence type="ECO:0000256" key="4">
    <source>
        <dbReference type="ARBA" id="ARBA00025742"/>
    </source>
</evidence>
<protein>
    <submittedName>
        <fullName evidence="6">Calcineurin-like phosphoesterase</fullName>
    </submittedName>
</protein>
<dbReference type="InterPro" id="IPR050884">
    <property type="entry name" value="CNP_phosphodiesterase-III"/>
</dbReference>
<dbReference type="GO" id="GO:0016787">
    <property type="term" value="F:hydrolase activity"/>
    <property type="evidence" value="ECO:0007669"/>
    <property type="project" value="UniProtKB-KW"/>
</dbReference>
<evidence type="ECO:0000256" key="1">
    <source>
        <dbReference type="ARBA" id="ARBA00022723"/>
    </source>
</evidence>
<dbReference type="OrthoDB" id="9794568at2"/>
<dbReference type="Proteomes" id="UP000193200">
    <property type="component" value="Unassembled WGS sequence"/>
</dbReference>
<dbReference type="GO" id="GO:0046872">
    <property type="term" value="F:metal ion binding"/>
    <property type="evidence" value="ECO:0007669"/>
    <property type="project" value="UniProtKB-KW"/>
</dbReference>
<dbReference type="SUPFAM" id="SSF56300">
    <property type="entry name" value="Metallo-dependent phosphatases"/>
    <property type="match status" value="1"/>
</dbReference>
<proteinExistence type="inferred from homology"/>
<sequence>MFVLAHLTDPHIGPLPPAGPVALAGKRLLGFLSWHRRRKHLHRPEILARLLDDLGRQPHDHVALTGDLTNIALPAEFRAASAWLETLGSASEVSVIPGNHDAYVALPEAVSLAGWRAYMRGDDSDPGVAPEGPRDGFPWLRRRGPLDLIGLSSALPTAPTRATGTLGRAQLERLDGLLSRLADNGRCRCILIHHPPAEGVTSSRKRLTDAPAFRALLARHGADLVLHGHVHHFVQAAIDGPAGPIPVIGAASASGIDRDGYAASYHLYRFVEQGDRWRIEMTVRRLDGRTGNFTTARESVL</sequence>
<evidence type="ECO:0000313" key="7">
    <source>
        <dbReference type="Proteomes" id="UP000193200"/>
    </source>
</evidence>
<dbReference type="Pfam" id="PF00149">
    <property type="entry name" value="Metallophos"/>
    <property type="match status" value="1"/>
</dbReference>
<gene>
    <name evidence="6" type="ORF">OCH7691_04065</name>
</gene>
<dbReference type="EMBL" id="FWFR01000004">
    <property type="protein sequence ID" value="SLN76210.1"/>
    <property type="molecule type" value="Genomic_DNA"/>
</dbReference>
<dbReference type="AlphaFoldDB" id="A0A1Y5TXH8"/>
<name>A0A1Y5TXH8_9PROT</name>
<organism evidence="6 7">
    <name type="scientific">Oceanibacterium hippocampi</name>
    <dbReference type="NCBI Taxonomy" id="745714"/>
    <lineage>
        <taxon>Bacteria</taxon>
        <taxon>Pseudomonadati</taxon>
        <taxon>Pseudomonadota</taxon>
        <taxon>Alphaproteobacteria</taxon>
        <taxon>Sneathiellales</taxon>
        <taxon>Sneathiellaceae</taxon>
        <taxon>Oceanibacterium</taxon>
    </lineage>
</organism>
<keyword evidence="2" id="KW-0378">Hydrolase</keyword>
<feature type="domain" description="Calcineurin-like phosphoesterase" evidence="5">
    <location>
        <begin position="4"/>
        <end position="232"/>
    </location>
</feature>
<dbReference type="RefSeq" id="WP_085885388.1">
    <property type="nucleotide sequence ID" value="NZ_FWFR01000004.1"/>
</dbReference>
<keyword evidence="3" id="KW-0408">Iron</keyword>
<evidence type="ECO:0000256" key="3">
    <source>
        <dbReference type="ARBA" id="ARBA00023004"/>
    </source>
</evidence>
<dbReference type="InterPro" id="IPR004843">
    <property type="entry name" value="Calcineurin-like_PHP"/>
</dbReference>
<dbReference type="InterPro" id="IPR029052">
    <property type="entry name" value="Metallo-depent_PP-like"/>
</dbReference>
<accession>A0A1Y5TXH8</accession>
<evidence type="ECO:0000256" key="2">
    <source>
        <dbReference type="ARBA" id="ARBA00022801"/>
    </source>
</evidence>
<dbReference type="InParanoid" id="A0A1Y5TXH8"/>
<evidence type="ECO:0000313" key="6">
    <source>
        <dbReference type="EMBL" id="SLN76210.1"/>
    </source>
</evidence>